<dbReference type="InterPro" id="IPR018644">
    <property type="entry name" value="DUF2071"/>
</dbReference>
<evidence type="ECO:0008006" key="3">
    <source>
        <dbReference type="Google" id="ProtNLM"/>
    </source>
</evidence>
<dbReference type="Gene3D" id="2.40.400.10">
    <property type="entry name" value="Acetoacetate decarboxylase-like"/>
    <property type="match status" value="1"/>
</dbReference>
<evidence type="ECO:0000313" key="1">
    <source>
        <dbReference type="EMBL" id="TWT54905.1"/>
    </source>
</evidence>
<accession>A0A5C5WYC5</accession>
<dbReference type="PANTHER" id="PTHR39186:SF1">
    <property type="entry name" value="DUF2071 DOMAIN-CONTAINING PROTEIN"/>
    <property type="match status" value="1"/>
</dbReference>
<dbReference type="PANTHER" id="PTHR39186">
    <property type="entry name" value="DUF2071 FAMILY PROTEIN"/>
    <property type="match status" value="1"/>
</dbReference>
<comment type="caution">
    <text evidence="1">The sequence shown here is derived from an EMBL/GenBank/DDBJ whole genome shotgun (WGS) entry which is preliminary data.</text>
</comment>
<dbReference type="AlphaFoldDB" id="A0A5C5WYC5"/>
<organism evidence="1 2">
    <name type="scientific">Rubripirellula amarantea</name>
    <dbReference type="NCBI Taxonomy" id="2527999"/>
    <lineage>
        <taxon>Bacteria</taxon>
        <taxon>Pseudomonadati</taxon>
        <taxon>Planctomycetota</taxon>
        <taxon>Planctomycetia</taxon>
        <taxon>Pirellulales</taxon>
        <taxon>Pirellulaceae</taxon>
        <taxon>Rubripirellula</taxon>
    </lineage>
</organism>
<gene>
    <name evidence="1" type="ORF">Pla22_25590</name>
</gene>
<dbReference type="RefSeq" id="WP_146514869.1">
    <property type="nucleotide sequence ID" value="NZ_SJPI01000001.1"/>
</dbReference>
<name>A0A5C5WYC5_9BACT</name>
<dbReference type="Proteomes" id="UP000316598">
    <property type="component" value="Unassembled WGS sequence"/>
</dbReference>
<dbReference type="InterPro" id="IPR023375">
    <property type="entry name" value="ADC_dom_sf"/>
</dbReference>
<keyword evidence="2" id="KW-1185">Reference proteome</keyword>
<evidence type="ECO:0000313" key="2">
    <source>
        <dbReference type="Proteomes" id="UP000316598"/>
    </source>
</evidence>
<dbReference type="SUPFAM" id="SSF160104">
    <property type="entry name" value="Acetoacetate decarboxylase-like"/>
    <property type="match status" value="1"/>
</dbReference>
<dbReference type="EMBL" id="SJPI01000001">
    <property type="protein sequence ID" value="TWT54905.1"/>
    <property type="molecule type" value="Genomic_DNA"/>
</dbReference>
<dbReference type="OrthoDB" id="150993at2"/>
<sequence>MTERTDRTWPLPKHPWVMRMRWSHLLFAHWPVEVSSVRKLLPAGVSLDTRDGMAWIGIVPFLMSDVAPRCCPPIPKLSRFLELNVRTYVIVNGKPGVWFFSLDAESKLAVRIARATFNLPYMDAEMSISHDKEESVTYRSSRTHRNEPSVEYEATYGREGDFFEARQGSLEHWLTSRYCLYSANREGTIYRGEIDHPPWTLAPAVCVESVNTMVAPLGFSLQGSPHLMVAQPIDVRAWIVTRC</sequence>
<dbReference type="Pfam" id="PF09844">
    <property type="entry name" value="DUF2071"/>
    <property type="match status" value="1"/>
</dbReference>
<proteinExistence type="predicted"/>
<reference evidence="1 2" key="1">
    <citation type="submission" date="2019-02" db="EMBL/GenBank/DDBJ databases">
        <title>Deep-cultivation of Planctomycetes and their phenomic and genomic characterization uncovers novel biology.</title>
        <authorList>
            <person name="Wiegand S."/>
            <person name="Jogler M."/>
            <person name="Boedeker C."/>
            <person name="Pinto D."/>
            <person name="Vollmers J."/>
            <person name="Rivas-Marin E."/>
            <person name="Kohn T."/>
            <person name="Peeters S.H."/>
            <person name="Heuer A."/>
            <person name="Rast P."/>
            <person name="Oberbeckmann S."/>
            <person name="Bunk B."/>
            <person name="Jeske O."/>
            <person name="Meyerdierks A."/>
            <person name="Storesund J.E."/>
            <person name="Kallscheuer N."/>
            <person name="Luecker S."/>
            <person name="Lage O.M."/>
            <person name="Pohl T."/>
            <person name="Merkel B.J."/>
            <person name="Hornburger P."/>
            <person name="Mueller R.-W."/>
            <person name="Bruemmer F."/>
            <person name="Labrenz M."/>
            <person name="Spormann A.M."/>
            <person name="Op Den Camp H."/>
            <person name="Overmann J."/>
            <person name="Amann R."/>
            <person name="Jetten M.S.M."/>
            <person name="Mascher T."/>
            <person name="Medema M.H."/>
            <person name="Devos D.P."/>
            <person name="Kaster A.-K."/>
            <person name="Ovreas L."/>
            <person name="Rohde M."/>
            <person name="Galperin M.Y."/>
            <person name="Jogler C."/>
        </authorList>
    </citation>
    <scope>NUCLEOTIDE SEQUENCE [LARGE SCALE GENOMIC DNA]</scope>
    <source>
        <strain evidence="1 2">Pla22</strain>
    </source>
</reference>
<protein>
    <recommendedName>
        <fullName evidence="3">DUF2071 domain-containing protein</fullName>
    </recommendedName>
</protein>